<evidence type="ECO:0000259" key="8">
    <source>
        <dbReference type="Pfam" id="PF16198"/>
    </source>
</evidence>
<dbReference type="GO" id="GO:0160148">
    <property type="term" value="F:tRNA pseudouridine(55) synthase activity"/>
    <property type="evidence" value="ECO:0007669"/>
    <property type="project" value="UniProtKB-EC"/>
</dbReference>
<evidence type="ECO:0000256" key="4">
    <source>
        <dbReference type="ARBA" id="ARBA00023235"/>
    </source>
</evidence>
<feature type="domain" description="tRNA pseudouridylate synthase B C-terminal" evidence="8">
    <location>
        <begin position="216"/>
        <end position="247"/>
    </location>
</feature>
<dbReference type="GO" id="GO:0003723">
    <property type="term" value="F:RNA binding"/>
    <property type="evidence" value="ECO:0007669"/>
    <property type="project" value="InterPro"/>
</dbReference>
<dbReference type="Gene3D" id="3.30.2350.10">
    <property type="entry name" value="Pseudouridine synthase"/>
    <property type="match status" value="1"/>
</dbReference>
<comment type="caution">
    <text evidence="9">The sequence shown here is derived from an EMBL/GenBank/DDBJ whole genome shotgun (WGS) entry which is preliminary data.</text>
</comment>
<evidence type="ECO:0000256" key="1">
    <source>
        <dbReference type="ARBA" id="ARBA00000385"/>
    </source>
</evidence>
<dbReference type="GO" id="GO:0031119">
    <property type="term" value="P:tRNA pseudouridine synthesis"/>
    <property type="evidence" value="ECO:0007669"/>
    <property type="project" value="UniProtKB-UniRule"/>
</dbReference>
<evidence type="ECO:0000259" key="6">
    <source>
        <dbReference type="Pfam" id="PF01509"/>
    </source>
</evidence>
<evidence type="ECO:0000313" key="10">
    <source>
        <dbReference type="Proteomes" id="UP000529710"/>
    </source>
</evidence>
<comment type="catalytic activity">
    <reaction evidence="1 5">
        <text>uridine(55) in tRNA = pseudouridine(55) in tRNA</text>
        <dbReference type="Rhea" id="RHEA:42532"/>
        <dbReference type="Rhea" id="RHEA-COMP:10101"/>
        <dbReference type="Rhea" id="RHEA-COMP:10102"/>
        <dbReference type="ChEBI" id="CHEBI:65314"/>
        <dbReference type="ChEBI" id="CHEBI:65315"/>
        <dbReference type="EC" id="5.4.99.25"/>
    </reaction>
</comment>
<comment type="function">
    <text evidence="5">Responsible for synthesis of pseudouridine from uracil-55 in the psi GC loop of transfer RNAs.</text>
</comment>
<evidence type="ECO:0000256" key="2">
    <source>
        <dbReference type="ARBA" id="ARBA00005642"/>
    </source>
</evidence>
<dbReference type="Pfam" id="PF09142">
    <property type="entry name" value="TruB_C"/>
    <property type="match status" value="1"/>
</dbReference>
<feature type="domain" description="Pseudouridine synthase II N-terminal" evidence="6">
    <location>
        <begin position="30"/>
        <end position="215"/>
    </location>
</feature>
<organism evidence="9 10">
    <name type="scientific">Bifidobacterium erythrocebi</name>
    <dbReference type="NCBI Taxonomy" id="2675325"/>
    <lineage>
        <taxon>Bacteria</taxon>
        <taxon>Bacillati</taxon>
        <taxon>Actinomycetota</taxon>
        <taxon>Actinomycetes</taxon>
        <taxon>Bifidobacteriales</taxon>
        <taxon>Bifidobacteriaceae</taxon>
        <taxon>Bifidobacterium</taxon>
    </lineage>
</organism>
<dbReference type="CDD" id="cd02573">
    <property type="entry name" value="PseudoU_synth_EcTruB"/>
    <property type="match status" value="1"/>
</dbReference>
<dbReference type="RefSeq" id="WP_169080611.1">
    <property type="nucleotide sequence ID" value="NZ_JAAIIF010000013.1"/>
</dbReference>
<keyword evidence="4 5" id="KW-0413">Isomerase</keyword>
<dbReference type="InterPro" id="IPR002501">
    <property type="entry name" value="PsdUridine_synth_N"/>
</dbReference>
<feature type="active site" description="Nucleophile" evidence="5">
    <location>
        <position position="44"/>
    </location>
</feature>
<reference evidence="9 10" key="1">
    <citation type="submission" date="2020-02" db="EMBL/GenBank/DDBJ databases">
        <title>Characterization of phylogenetic diversity of novel bifidobacterial species isolated in Czech ZOOs.</title>
        <authorList>
            <person name="Lugli G.A."/>
            <person name="Vera N.B."/>
            <person name="Ventura M."/>
        </authorList>
    </citation>
    <scope>NUCLEOTIDE SEQUENCE [LARGE SCALE GENOMIC DNA]</scope>
    <source>
        <strain evidence="9 10">DSM 109960</strain>
    </source>
</reference>
<accession>A0A7Y0EUL1</accession>
<protein>
    <recommendedName>
        <fullName evidence="5">tRNA pseudouridine synthase B</fullName>
        <ecNumber evidence="5">5.4.99.25</ecNumber>
    </recommendedName>
    <alternativeName>
        <fullName evidence="5">tRNA pseudouridine(55) synthase</fullName>
        <shortName evidence="5">Psi55 synthase</shortName>
    </alternativeName>
    <alternativeName>
        <fullName evidence="5">tRNA pseudouridylate synthase</fullName>
    </alternativeName>
    <alternativeName>
        <fullName evidence="5">tRNA-uridine isomerase</fullName>
    </alternativeName>
</protein>
<dbReference type="InterPro" id="IPR014780">
    <property type="entry name" value="tRNA_psdUridine_synth_TruB"/>
</dbReference>
<dbReference type="GO" id="GO:1990481">
    <property type="term" value="P:mRNA pseudouridine synthesis"/>
    <property type="evidence" value="ECO:0007669"/>
    <property type="project" value="TreeGrafter"/>
</dbReference>
<dbReference type="EMBL" id="JAAIIF010000013">
    <property type="protein sequence ID" value="NMM96710.1"/>
    <property type="molecule type" value="Genomic_DNA"/>
</dbReference>
<evidence type="ECO:0000259" key="7">
    <source>
        <dbReference type="Pfam" id="PF09142"/>
    </source>
</evidence>
<keyword evidence="10" id="KW-1185">Reference proteome</keyword>
<dbReference type="SUPFAM" id="SSF55120">
    <property type="entry name" value="Pseudouridine synthase"/>
    <property type="match status" value="1"/>
</dbReference>
<dbReference type="InterPro" id="IPR015225">
    <property type="entry name" value="tRNA_psdUridine_synth_fam2_C"/>
</dbReference>
<dbReference type="NCBIfam" id="TIGR00431">
    <property type="entry name" value="TruB"/>
    <property type="match status" value="1"/>
</dbReference>
<feature type="domain" description="tRNA pseudouridine synthase II TruB subfamily 2 C-terminal" evidence="7">
    <location>
        <begin position="316"/>
        <end position="378"/>
    </location>
</feature>
<dbReference type="Pfam" id="PF16198">
    <property type="entry name" value="TruB_C_2"/>
    <property type="match status" value="1"/>
</dbReference>
<dbReference type="Pfam" id="PF01509">
    <property type="entry name" value="TruB_N"/>
    <property type="match status" value="1"/>
</dbReference>
<dbReference type="InterPro" id="IPR020103">
    <property type="entry name" value="PsdUridine_synth_cat_dom_sf"/>
</dbReference>
<dbReference type="Proteomes" id="UP000529710">
    <property type="component" value="Unassembled WGS sequence"/>
</dbReference>
<dbReference type="HAMAP" id="MF_01080">
    <property type="entry name" value="TruB_bact"/>
    <property type="match status" value="1"/>
</dbReference>
<dbReference type="InterPro" id="IPR032819">
    <property type="entry name" value="TruB_C"/>
</dbReference>
<dbReference type="AlphaFoldDB" id="A0A7Y0EUL1"/>
<comment type="similarity">
    <text evidence="2 5">Belongs to the pseudouridine synthase TruB family. Type 1 subfamily.</text>
</comment>
<sequence>MTTKPDPSGLLLVDKPQGVTSFDVVAAVRGALHIKKVGHAGTLDPMATGLLVIAFGRATRLLSAIVEHDKTYEATIRLGLSSTTDDAEGTIGRFEGSEDSDSNGMSLPNDPEQARRLVERAIDERFLGTIEQVPNTFSAIKINGKRAYDLAREGKDVELKARKVTISEFSVLDARQGYAGLNEAAGALAKTADDEHTEPVLDVDVRVSCSSGTYIRALARDLGARLGVGGYLTRLRRTRVGRFALPDDASGRVESPAAPERVITAHAETKSFTNREGERITRNRAVLDTPYEQGAERTTWVLRHALSMLEAAQGSMPTVAVTPGEAVELRFGRRIERALEQDTVAYVPAGTEPHGEADVVAIIGRANAHQAKPLTVFPAQ</sequence>
<proteinExistence type="inferred from homology"/>
<dbReference type="EC" id="5.4.99.25" evidence="5"/>
<dbReference type="PANTHER" id="PTHR13767:SF2">
    <property type="entry name" value="PSEUDOURIDYLATE SYNTHASE TRUB1"/>
    <property type="match status" value="1"/>
</dbReference>
<gene>
    <name evidence="5" type="primary">truB</name>
    <name evidence="9" type="ORF">G1C98_1446</name>
</gene>
<evidence type="ECO:0000313" key="9">
    <source>
        <dbReference type="EMBL" id="NMM96710.1"/>
    </source>
</evidence>
<keyword evidence="3 5" id="KW-0819">tRNA processing</keyword>
<evidence type="ECO:0000256" key="5">
    <source>
        <dbReference type="HAMAP-Rule" id="MF_01080"/>
    </source>
</evidence>
<name>A0A7Y0EUL1_9BIFI</name>
<dbReference type="PANTHER" id="PTHR13767">
    <property type="entry name" value="TRNA-PSEUDOURIDINE SYNTHASE"/>
    <property type="match status" value="1"/>
</dbReference>
<evidence type="ECO:0000256" key="3">
    <source>
        <dbReference type="ARBA" id="ARBA00022694"/>
    </source>
</evidence>